<dbReference type="PANTHER" id="PTHR33322">
    <property type="entry name" value="BAG DOMAIN CONTAINING PROTEIN, EXPRESSED"/>
    <property type="match status" value="1"/>
</dbReference>
<feature type="region of interest" description="Disordered" evidence="2">
    <location>
        <begin position="359"/>
        <end position="421"/>
    </location>
</feature>
<protein>
    <submittedName>
        <fullName evidence="3">BAG family molecular chaperone regulator 8, chloroplastic</fullName>
    </submittedName>
</protein>
<keyword evidence="1" id="KW-0143">Chaperone</keyword>
<dbReference type="AlphaFoldDB" id="A0AAW2Y819"/>
<dbReference type="GO" id="GO:0006457">
    <property type="term" value="P:protein folding"/>
    <property type="evidence" value="ECO:0007669"/>
    <property type="project" value="TreeGrafter"/>
</dbReference>
<reference evidence="3" key="2">
    <citation type="journal article" date="2024" name="Plant">
        <title>Genomic evolution and insights into agronomic trait innovations of Sesamum species.</title>
        <authorList>
            <person name="Miao H."/>
            <person name="Wang L."/>
            <person name="Qu L."/>
            <person name="Liu H."/>
            <person name="Sun Y."/>
            <person name="Le M."/>
            <person name="Wang Q."/>
            <person name="Wei S."/>
            <person name="Zheng Y."/>
            <person name="Lin W."/>
            <person name="Duan Y."/>
            <person name="Cao H."/>
            <person name="Xiong S."/>
            <person name="Wang X."/>
            <person name="Wei L."/>
            <person name="Li C."/>
            <person name="Ma Q."/>
            <person name="Ju M."/>
            <person name="Zhao R."/>
            <person name="Li G."/>
            <person name="Mu C."/>
            <person name="Tian Q."/>
            <person name="Mei H."/>
            <person name="Zhang T."/>
            <person name="Gao T."/>
            <person name="Zhang H."/>
        </authorList>
    </citation>
    <scope>NUCLEOTIDE SEQUENCE</scope>
    <source>
        <strain evidence="3">KEN1</strain>
    </source>
</reference>
<evidence type="ECO:0000256" key="1">
    <source>
        <dbReference type="ARBA" id="ARBA00023186"/>
    </source>
</evidence>
<dbReference type="EMBL" id="JACGWN010000001">
    <property type="protein sequence ID" value="KAL0461602.1"/>
    <property type="molecule type" value="Genomic_DNA"/>
</dbReference>
<comment type="caution">
    <text evidence="3">The sequence shown here is derived from an EMBL/GenBank/DDBJ whole genome shotgun (WGS) entry which is preliminary data.</text>
</comment>
<dbReference type="InterPro" id="IPR040400">
    <property type="entry name" value="BAG5/6/7/8"/>
</dbReference>
<dbReference type="PANTHER" id="PTHR33322:SF18">
    <property type="entry name" value="BAG FAMILY MOLECULAR CHAPERONE REGULATOR 8, CHLOROPLASTIC"/>
    <property type="match status" value="1"/>
</dbReference>
<organism evidence="3">
    <name type="scientific">Sesamum latifolium</name>
    <dbReference type="NCBI Taxonomy" id="2727402"/>
    <lineage>
        <taxon>Eukaryota</taxon>
        <taxon>Viridiplantae</taxon>
        <taxon>Streptophyta</taxon>
        <taxon>Embryophyta</taxon>
        <taxon>Tracheophyta</taxon>
        <taxon>Spermatophyta</taxon>
        <taxon>Magnoliopsida</taxon>
        <taxon>eudicotyledons</taxon>
        <taxon>Gunneridae</taxon>
        <taxon>Pentapetalae</taxon>
        <taxon>asterids</taxon>
        <taxon>lamiids</taxon>
        <taxon>Lamiales</taxon>
        <taxon>Pedaliaceae</taxon>
        <taxon>Sesamum</taxon>
    </lineage>
</organism>
<evidence type="ECO:0000313" key="3">
    <source>
        <dbReference type="EMBL" id="KAL0461602.1"/>
    </source>
</evidence>
<accession>A0AAW2Y819</accession>
<gene>
    <name evidence="3" type="ORF">Slati_0047800</name>
</gene>
<feature type="compositionally biased region" description="Acidic residues" evidence="2">
    <location>
        <begin position="367"/>
        <end position="379"/>
    </location>
</feature>
<evidence type="ECO:0000256" key="2">
    <source>
        <dbReference type="SAM" id="MobiDB-lite"/>
    </source>
</evidence>
<reference evidence="3" key="1">
    <citation type="submission" date="2020-06" db="EMBL/GenBank/DDBJ databases">
        <authorList>
            <person name="Li T."/>
            <person name="Hu X."/>
            <person name="Zhang T."/>
            <person name="Song X."/>
            <person name="Zhang H."/>
            <person name="Dai N."/>
            <person name="Sheng W."/>
            <person name="Hou X."/>
            <person name="Wei L."/>
        </authorList>
    </citation>
    <scope>NUCLEOTIDE SEQUENCE</scope>
    <source>
        <strain evidence="3">KEN1</strain>
        <tissue evidence="3">Leaf</tissue>
    </source>
</reference>
<dbReference type="GO" id="GO:0009506">
    <property type="term" value="C:plasmodesma"/>
    <property type="evidence" value="ECO:0007669"/>
    <property type="project" value="TreeGrafter"/>
</dbReference>
<name>A0AAW2Y819_9LAMI</name>
<feature type="compositionally biased region" description="Basic and acidic residues" evidence="2">
    <location>
        <begin position="402"/>
        <end position="412"/>
    </location>
</feature>
<proteinExistence type="predicted"/>
<sequence length="442" mass="50009">MGLAKWAEKVISSGFVISKVKTNVALRYADQRISGLGPPPPAASCYCHCYHATCTPCLHHPPPPPDYHLHHPPYQPNPYSGISHLPNLNQYHDHFQEHYFQEGRPTQPTVSSLLRRIAALESSLRRRSSQTSSSQSLRDAAVRTIQTHFRAFLVRRSRTVRQLKELASIKSTLGILKSSVSERTHFDYDAIYRKAMNLLLKLDTIQEVLASGANLRYRGNDLKSSVSSAERKLGNVKCGDLKRVNVEKLRGLVDRIDKLAEELDDEQDEVLQVPKNDSLIRKHGVSGHRSGGLVKEHSRVQPKVKKNVSFVENGKVYRVMRRNREPFLEEYCDDSIDRDNLVDAEKELEDDLCREIEEIGVSSKVAEDDDDDDDLEVCSENEGSLPSSDDGKNPRNCPKSKGNSERKRHDQDGTDDFIFHAPLPVKMEIRGDSVDKRKKIAE</sequence>